<keyword evidence="1" id="KW-0732">Signal</keyword>
<dbReference type="Pfam" id="PF01551">
    <property type="entry name" value="Peptidase_M23"/>
    <property type="match status" value="1"/>
</dbReference>
<keyword evidence="4" id="KW-1185">Reference proteome</keyword>
<gene>
    <name evidence="3" type="ORF">GCM10023331_18250</name>
</gene>
<dbReference type="PROSITE" id="PS51782">
    <property type="entry name" value="LYSM"/>
    <property type="match status" value="1"/>
</dbReference>
<name>A0ABP9DAW6_9BACT</name>
<dbReference type="RefSeq" id="WP_345371143.1">
    <property type="nucleotide sequence ID" value="NZ_BAABJX010000028.1"/>
</dbReference>
<protein>
    <recommendedName>
        <fullName evidence="2">LysM domain-containing protein</fullName>
    </recommendedName>
</protein>
<dbReference type="Gene3D" id="3.10.350.10">
    <property type="entry name" value="LysM domain"/>
    <property type="match status" value="1"/>
</dbReference>
<evidence type="ECO:0000259" key="2">
    <source>
        <dbReference type="PROSITE" id="PS51782"/>
    </source>
</evidence>
<accession>A0ABP9DAW6</accession>
<dbReference type="EMBL" id="BAABJX010000028">
    <property type="protein sequence ID" value="GAA4833353.1"/>
    <property type="molecule type" value="Genomic_DNA"/>
</dbReference>
<feature type="domain" description="LysM" evidence="2">
    <location>
        <begin position="299"/>
        <end position="343"/>
    </location>
</feature>
<sequence>MRVLLLLTIGTFLLTSESATAQMKNPKWWWSKEKKEIFRAEEAEREQERQRLKALEDAFVYQTEASVCEEEALLESLAEGINNEDNLAHGNCHTQFDLGNGKLIDQDYLDATAHYYIWDQYNVDPYHIPIKEFKDTVALQLFDEALAEEAWAYPIDPSRTTSKYGFRRWRFHHGIDLKLNIGDSVRATFDGVVRIAKYDRGGYGYYVMIRHKNGLETLYGHLTEYLVRPGDEVKAGQLIGLGGNTGRSSGPHLHFEVRYQGHGFDPAKLFDFDGHTPLAANMELAPEDYALLKKMSESVYHRIRRGDSLWTISRRYRTSINKICRLNGISRRTTLRVGRKLRVR</sequence>
<dbReference type="PANTHER" id="PTHR21666:SF270">
    <property type="entry name" value="MUREIN HYDROLASE ACTIVATOR ENVC"/>
    <property type="match status" value="1"/>
</dbReference>
<evidence type="ECO:0000313" key="4">
    <source>
        <dbReference type="Proteomes" id="UP001500298"/>
    </source>
</evidence>
<feature type="signal peptide" evidence="1">
    <location>
        <begin position="1"/>
        <end position="21"/>
    </location>
</feature>
<dbReference type="PANTHER" id="PTHR21666">
    <property type="entry name" value="PEPTIDASE-RELATED"/>
    <property type="match status" value="1"/>
</dbReference>
<dbReference type="CDD" id="cd00118">
    <property type="entry name" value="LysM"/>
    <property type="match status" value="1"/>
</dbReference>
<dbReference type="InterPro" id="IPR011055">
    <property type="entry name" value="Dup_hybrid_motif"/>
</dbReference>
<dbReference type="Proteomes" id="UP001500298">
    <property type="component" value="Unassembled WGS sequence"/>
</dbReference>
<dbReference type="InterPro" id="IPR016047">
    <property type="entry name" value="M23ase_b-sheet_dom"/>
</dbReference>
<dbReference type="Gene3D" id="2.70.70.10">
    <property type="entry name" value="Glucose Permease (Domain IIA)"/>
    <property type="match status" value="1"/>
</dbReference>
<organism evidence="3 4">
    <name type="scientific">Algivirga pacifica</name>
    <dbReference type="NCBI Taxonomy" id="1162670"/>
    <lineage>
        <taxon>Bacteria</taxon>
        <taxon>Pseudomonadati</taxon>
        <taxon>Bacteroidota</taxon>
        <taxon>Cytophagia</taxon>
        <taxon>Cytophagales</taxon>
        <taxon>Flammeovirgaceae</taxon>
        <taxon>Algivirga</taxon>
    </lineage>
</organism>
<dbReference type="CDD" id="cd12797">
    <property type="entry name" value="M23_peptidase"/>
    <property type="match status" value="1"/>
</dbReference>
<dbReference type="InterPro" id="IPR036779">
    <property type="entry name" value="LysM_dom_sf"/>
</dbReference>
<dbReference type="Pfam" id="PF01476">
    <property type="entry name" value="LysM"/>
    <property type="match status" value="1"/>
</dbReference>
<dbReference type="InterPro" id="IPR050570">
    <property type="entry name" value="Cell_wall_metabolism_enzyme"/>
</dbReference>
<reference evidence="4" key="1">
    <citation type="journal article" date="2019" name="Int. J. Syst. Evol. Microbiol.">
        <title>The Global Catalogue of Microorganisms (GCM) 10K type strain sequencing project: providing services to taxonomists for standard genome sequencing and annotation.</title>
        <authorList>
            <consortium name="The Broad Institute Genomics Platform"/>
            <consortium name="The Broad Institute Genome Sequencing Center for Infectious Disease"/>
            <person name="Wu L."/>
            <person name="Ma J."/>
        </authorList>
    </citation>
    <scope>NUCLEOTIDE SEQUENCE [LARGE SCALE GENOMIC DNA]</scope>
    <source>
        <strain evidence="4">JCM 18326</strain>
    </source>
</reference>
<comment type="caution">
    <text evidence="3">The sequence shown here is derived from an EMBL/GenBank/DDBJ whole genome shotgun (WGS) entry which is preliminary data.</text>
</comment>
<dbReference type="SMART" id="SM00257">
    <property type="entry name" value="LysM"/>
    <property type="match status" value="1"/>
</dbReference>
<dbReference type="InterPro" id="IPR018392">
    <property type="entry name" value="LysM"/>
</dbReference>
<evidence type="ECO:0000256" key="1">
    <source>
        <dbReference type="SAM" id="SignalP"/>
    </source>
</evidence>
<proteinExistence type="predicted"/>
<feature type="chain" id="PRO_5047516767" description="LysM domain-containing protein" evidence="1">
    <location>
        <begin position="22"/>
        <end position="344"/>
    </location>
</feature>
<dbReference type="SUPFAM" id="SSF51261">
    <property type="entry name" value="Duplicated hybrid motif"/>
    <property type="match status" value="1"/>
</dbReference>
<dbReference type="SUPFAM" id="SSF54106">
    <property type="entry name" value="LysM domain"/>
    <property type="match status" value="1"/>
</dbReference>
<evidence type="ECO:0000313" key="3">
    <source>
        <dbReference type="EMBL" id="GAA4833353.1"/>
    </source>
</evidence>